<feature type="domain" description="Transthyretin/hydroxyisourate hydrolase" evidence="8">
    <location>
        <begin position="60"/>
        <end position="172"/>
    </location>
</feature>
<dbReference type="PANTHER" id="PTHR10395">
    <property type="entry name" value="URICASE AND TRANSTHYRETIN-RELATED"/>
    <property type="match status" value="1"/>
</dbReference>
<evidence type="ECO:0000256" key="6">
    <source>
        <dbReference type="ARBA" id="ARBA00022631"/>
    </source>
</evidence>
<name>A0A1X7JGS6_9BURK</name>
<evidence type="ECO:0000313" key="9">
    <source>
        <dbReference type="EMBL" id="SMG26751.1"/>
    </source>
</evidence>
<evidence type="ECO:0000259" key="8">
    <source>
        <dbReference type="Pfam" id="PF00576"/>
    </source>
</evidence>
<dbReference type="InterPro" id="IPR023416">
    <property type="entry name" value="Transthyretin/HIU_hydrolase_d"/>
</dbReference>
<gene>
    <name evidence="9" type="ORF">SAMN06265784_102578</name>
</gene>
<comment type="function">
    <text evidence="2">Catalyzes the hydrolysis of 5-hydroxyisourate (HIU) to 2-oxo-4-hydroxy-4-carboxy-5-ureidoimidazoline (OHCU).</text>
</comment>
<comment type="catalytic activity">
    <reaction evidence="1">
        <text>5-hydroxyisourate + H2O = 5-hydroxy-2-oxo-4-ureido-2,5-dihydro-1H-imidazole-5-carboxylate + H(+)</text>
        <dbReference type="Rhea" id="RHEA:23736"/>
        <dbReference type="ChEBI" id="CHEBI:15377"/>
        <dbReference type="ChEBI" id="CHEBI:15378"/>
        <dbReference type="ChEBI" id="CHEBI:18072"/>
        <dbReference type="ChEBI" id="CHEBI:58639"/>
        <dbReference type="EC" id="3.5.2.17"/>
    </reaction>
</comment>
<dbReference type="OrthoDB" id="8687412at2"/>
<dbReference type="GO" id="GO:0006144">
    <property type="term" value="P:purine nucleobase metabolic process"/>
    <property type="evidence" value="ECO:0007669"/>
    <property type="project" value="UniProtKB-KW"/>
</dbReference>
<organism evidence="9 10">
    <name type="scientific">Paraburkholderia susongensis</name>
    <dbReference type="NCBI Taxonomy" id="1515439"/>
    <lineage>
        <taxon>Bacteria</taxon>
        <taxon>Pseudomonadati</taxon>
        <taxon>Pseudomonadota</taxon>
        <taxon>Betaproteobacteria</taxon>
        <taxon>Burkholderiales</taxon>
        <taxon>Burkholderiaceae</taxon>
        <taxon>Paraburkholderia</taxon>
    </lineage>
</organism>
<evidence type="ECO:0000256" key="3">
    <source>
        <dbReference type="ARBA" id="ARBA00009850"/>
    </source>
</evidence>
<keyword evidence="10" id="KW-1185">Reference proteome</keyword>
<sequence>MNNISKPNRRRFVVTSMTMAGGMLLSRQALSSQAAALGNGAAQPAQSADPISQHGASPRLTIHILDSWHGAPATGLQVEFARIENERRQPIRTVIINQNGRADEPLLIGDTYRAGDYELLLHIDSYYRTKGVRLPSPSFLSQVPIRFSVNSAAERLHLPVQFGPWNYSYYRGS</sequence>
<keyword evidence="6" id="KW-0659">Purine metabolism</keyword>
<dbReference type="InterPro" id="IPR023418">
    <property type="entry name" value="Thyroxine_BS"/>
</dbReference>
<dbReference type="STRING" id="1515439.SAMN06265784_102578"/>
<dbReference type="Gene3D" id="2.60.40.180">
    <property type="entry name" value="Transthyretin/hydroxyisourate hydrolase domain"/>
    <property type="match status" value="1"/>
</dbReference>
<evidence type="ECO:0000256" key="4">
    <source>
        <dbReference type="ARBA" id="ARBA00011881"/>
    </source>
</evidence>
<dbReference type="InterPro" id="IPR014306">
    <property type="entry name" value="Hydroxyisourate_hydrolase"/>
</dbReference>
<evidence type="ECO:0000256" key="7">
    <source>
        <dbReference type="ARBA" id="ARBA00022801"/>
    </source>
</evidence>
<comment type="similarity">
    <text evidence="3">Belongs to the transthyretin family. 5-hydroxyisourate hydrolase subfamily.</text>
</comment>
<comment type="subunit">
    <text evidence="4">Homotetramer.</text>
</comment>
<dbReference type="RefSeq" id="WP_085481695.1">
    <property type="nucleotide sequence ID" value="NZ_FXAT01000002.1"/>
</dbReference>
<dbReference type="PROSITE" id="PS00768">
    <property type="entry name" value="TRANSTHYRETIN_1"/>
    <property type="match status" value="1"/>
</dbReference>
<dbReference type="NCBIfam" id="TIGR02962">
    <property type="entry name" value="hdxy_isourate"/>
    <property type="match status" value="1"/>
</dbReference>
<reference evidence="10" key="1">
    <citation type="submission" date="2017-04" db="EMBL/GenBank/DDBJ databases">
        <authorList>
            <person name="Varghese N."/>
            <person name="Submissions S."/>
        </authorList>
    </citation>
    <scope>NUCLEOTIDE SEQUENCE [LARGE SCALE GENOMIC DNA]</scope>
    <source>
        <strain evidence="10">LMG 29540</strain>
    </source>
</reference>
<dbReference type="EC" id="3.5.2.17" evidence="5"/>
<dbReference type="SUPFAM" id="SSF49472">
    <property type="entry name" value="Transthyretin (synonym: prealbumin)"/>
    <property type="match status" value="1"/>
</dbReference>
<evidence type="ECO:0000313" key="10">
    <source>
        <dbReference type="Proteomes" id="UP000193228"/>
    </source>
</evidence>
<protein>
    <recommendedName>
        <fullName evidence="5">hydroxyisourate hydrolase</fullName>
        <ecNumber evidence="5">3.5.2.17</ecNumber>
    </recommendedName>
</protein>
<dbReference type="Proteomes" id="UP000193228">
    <property type="component" value="Unassembled WGS sequence"/>
</dbReference>
<proteinExistence type="inferred from homology"/>
<dbReference type="Pfam" id="PF00576">
    <property type="entry name" value="Transthyretin"/>
    <property type="match status" value="1"/>
</dbReference>
<dbReference type="EMBL" id="FXAT01000002">
    <property type="protein sequence ID" value="SMG26751.1"/>
    <property type="molecule type" value="Genomic_DNA"/>
</dbReference>
<dbReference type="AlphaFoldDB" id="A0A1X7JGS6"/>
<dbReference type="PROSITE" id="PS51318">
    <property type="entry name" value="TAT"/>
    <property type="match status" value="1"/>
</dbReference>
<evidence type="ECO:0000256" key="5">
    <source>
        <dbReference type="ARBA" id="ARBA00012609"/>
    </source>
</evidence>
<dbReference type="GO" id="GO:0033971">
    <property type="term" value="F:hydroxyisourate hydrolase activity"/>
    <property type="evidence" value="ECO:0007669"/>
    <property type="project" value="UniProtKB-EC"/>
</dbReference>
<accession>A0A1X7JGS6</accession>
<evidence type="ECO:0000256" key="2">
    <source>
        <dbReference type="ARBA" id="ARBA00002704"/>
    </source>
</evidence>
<dbReference type="PANTHER" id="PTHR10395:SF7">
    <property type="entry name" value="5-HYDROXYISOURATE HYDROLASE"/>
    <property type="match status" value="1"/>
</dbReference>
<dbReference type="InterPro" id="IPR036817">
    <property type="entry name" value="Transthyretin/HIU_hydrolase_sf"/>
</dbReference>
<keyword evidence="7 9" id="KW-0378">Hydrolase</keyword>
<dbReference type="InterPro" id="IPR006311">
    <property type="entry name" value="TAT_signal"/>
</dbReference>
<evidence type="ECO:0000256" key="1">
    <source>
        <dbReference type="ARBA" id="ARBA00001043"/>
    </source>
</evidence>